<keyword evidence="8 10" id="KW-0472">Membrane</keyword>
<dbReference type="InterPro" id="IPR040690">
    <property type="entry name" value="FtsX_ECD"/>
</dbReference>
<dbReference type="PIRSF" id="PIRSF003097">
    <property type="entry name" value="FtsX"/>
    <property type="match status" value="1"/>
</dbReference>
<dbReference type="InterPro" id="IPR058204">
    <property type="entry name" value="FtsX_firmicutes-type"/>
</dbReference>
<evidence type="ECO:0000256" key="4">
    <source>
        <dbReference type="ARBA" id="ARBA00022475"/>
    </source>
</evidence>
<organism evidence="14 15">
    <name type="scientific">Thermoflavimicrobium dichotomicum</name>
    <dbReference type="NCBI Taxonomy" id="46223"/>
    <lineage>
        <taxon>Bacteria</taxon>
        <taxon>Bacillati</taxon>
        <taxon>Bacillota</taxon>
        <taxon>Bacilli</taxon>
        <taxon>Bacillales</taxon>
        <taxon>Thermoactinomycetaceae</taxon>
        <taxon>Thermoflavimicrobium</taxon>
    </lineage>
</organism>
<dbReference type="STRING" id="46223.SAMN05421852_101221"/>
<accession>A0A1I3JVB3</accession>
<evidence type="ECO:0000259" key="13">
    <source>
        <dbReference type="Pfam" id="PF18075"/>
    </source>
</evidence>
<evidence type="ECO:0000256" key="10">
    <source>
        <dbReference type="PIRNR" id="PIRNR003097"/>
    </source>
</evidence>
<comment type="function">
    <text evidence="10">Part of the ABC transporter FtsEX involved in asymmetric cellular division facilitating the initiation of sporulation.</text>
</comment>
<feature type="transmembrane region" description="Helical" evidence="11">
    <location>
        <begin position="220"/>
        <end position="249"/>
    </location>
</feature>
<dbReference type="GO" id="GO:0005886">
    <property type="term" value="C:plasma membrane"/>
    <property type="evidence" value="ECO:0007669"/>
    <property type="project" value="UniProtKB-SubCell"/>
</dbReference>
<dbReference type="PANTHER" id="PTHR47755:SF1">
    <property type="entry name" value="CELL DIVISION PROTEIN FTSX"/>
    <property type="match status" value="1"/>
</dbReference>
<keyword evidence="7 11" id="KW-1133">Transmembrane helix</keyword>
<proteinExistence type="inferred from homology"/>
<evidence type="ECO:0000259" key="12">
    <source>
        <dbReference type="Pfam" id="PF02687"/>
    </source>
</evidence>
<evidence type="ECO:0000256" key="2">
    <source>
        <dbReference type="ARBA" id="ARBA00007379"/>
    </source>
</evidence>
<evidence type="ECO:0000256" key="8">
    <source>
        <dbReference type="ARBA" id="ARBA00023136"/>
    </source>
</evidence>
<comment type="subcellular location">
    <subcellularLocation>
        <location evidence="1">Cell membrane</location>
        <topology evidence="1">Multi-pass membrane protein</topology>
    </subcellularLocation>
</comment>
<name>A0A1I3JVB3_9BACL</name>
<gene>
    <name evidence="14" type="ORF">SAMN05421852_101221</name>
</gene>
<feature type="transmembrane region" description="Helical" evidence="11">
    <location>
        <begin position="269"/>
        <end position="293"/>
    </location>
</feature>
<feature type="transmembrane region" description="Helical" evidence="11">
    <location>
        <begin position="21"/>
        <end position="46"/>
    </location>
</feature>
<keyword evidence="9 10" id="KW-0131">Cell cycle</keyword>
<dbReference type="Pfam" id="PF18075">
    <property type="entry name" value="FtsX_ECD"/>
    <property type="match status" value="1"/>
</dbReference>
<keyword evidence="5 10" id="KW-0132">Cell division</keyword>
<keyword evidence="6 11" id="KW-0812">Transmembrane</keyword>
<evidence type="ECO:0000256" key="3">
    <source>
        <dbReference type="ARBA" id="ARBA00021907"/>
    </source>
</evidence>
<dbReference type="Pfam" id="PF02687">
    <property type="entry name" value="FtsX"/>
    <property type="match status" value="1"/>
</dbReference>
<comment type="similarity">
    <text evidence="2 10">Belongs to the ABC-4 integral membrane protein family. FtsX subfamily.</text>
</comment>
<dbReference type="Proteomes" id="UP000199545">
    <property type="component" value="Unassembled WGS sequence"/>
</dbReference>
<evidence type="ECO:0000256" key="9">
    <source>
        <dbReference type="ARBA" id="ARBA00023306"/>
    </source>
</evidence>
<sequence length="299" mass="33999">MKIDTLIRHIREAYRGIRKNSWMSFAAIGAVAVTLFIFGIFLIFTFNINFLTKELDKQVAIRVTLKDGLSADEEEKLTETIQKDPLVKTAEFVPKEKGLKDLKEQWGNNNKFLDALQDEDNPLPDMILVQPKDPNKTKELADELAKNTTQIEHVDYGEGVTDRLLRLSSVMRNIVLFFSLGLALLASFLISNTIKLTIIARRREIEIMRLVGASNWFIRWPFFFEGAFIGIIGSIVPIILLITFYFLFYDIVNDGEAYGLFKIMPVDQLSIRIAISTMLIGIAIGSLGSMISVRRFLKI</sequence>
<dbReference type="OrthoDB" id="9812531at2"/>
<dbReference type="NCBIfam" id="NF038347">
    <property type="entry name" value="FtsX_Gpos"/>
    <property type="match status" value="1"/>
</dbReference>
<dbReference type="EMBL" id="FORR01000001">
    <property type="protein sequence ID" value="SFI64143.1"/>
    <property type="molecule type" value="Genomic_DNA"/>
</dbReference>
<dbReference type="AlphaFoldDB" id="A0A1I3JVB3"/>
<evidence type="ECO:0000256" key="5">
    <source>
        <dbReference type="ARBA" id="ARBA00022618"/>
    </source>
</evidence>
<dbReference type="GO" id="GO:0051301">
    <property type="term" value="P:cell division"/>
    <property type="evidence" value="ECO:0007669"/>
    <property type="project" value="UniProtKB-KW"/>
</dbReference>
<keyword evidence="15" id="KW-1185">Reference proteome</keyword>
<evidence type="ECO:0000313" key="14">
    <source>
        <dbReference type="EMBL" id="SFI64143.1"/>
    </source>
</evidence>
<dbReference type="InterPro" id="IPR003838">
    <property type="entry name" value="ABC3_permease_C"/>
</dbReference>
<dbReference type="InterPro" id="IPR004513">
    <property type="entry name" value="FtsX"/>
</dbReference>
<feature type="transmembrane region" description="Helical" evidence="11">
    <location>
        <begin position="174"/>
        <end position="199"/>
    </location>
</feature>
<feature type="domain" description="ABC3 transporter permease C-terminal" evidence="12">
    <location>
        <begin position="177"/>
        <end position="299"/>
    </location>
</feature>
<evidence type="ECO:0000256" key="7">
    <source>
        <dbReference type="ARBA" id="ARBA00022989"/>
    </source>
</evidence>
<evidence type="ECO:0000256" key="6">
    <source>
        <dbReference type="ARBA" id="ARBA00022692"/>
    </source>
</evidence>
<dbReference type="RefSeq" id="WP_093227217.1">
    <property type="nucleotide sequence ID" value="NZ_FORR01000001.1"/>
</dbReference>
<keyword evidence="4 10" id="KW-1003">Cell membrane</keyword>
<evidence type="ECO:0000256" key="11">
    <source>
        <dbReference type="SAM" id="Phobius"/>
    </source>
</evidence>
<evidence type="ECO:0000313" key="15">
    <source>
        <dbReference type="Proteomes" id="UP000199545"/>
    </source>
</evidence>
<feature type="domain" description="FtsX extracellular" evidence="13">
    <location>
        <begin position="59"/>
        <end position="147"/>
    </location>
</feature>
<reference evidence="14 15" key="1">
    <citation type="submission" date="2016-10" db="EMBL/GenBank/DDBJ databases">
        <authorList>
            <person name="de Groot N.N."/>
        </authorList>
    </citation>
    <scope>NUCLEOTIDE SEQUENCE [LARGE SCALE GENOMIC DNA]</scope>
    <source>
        <strain evidence="14 15">DSM 44778</strain>
    </source>
</reference>
<protein>
    <recommendedName>
        <fullName evidence="3 10">Cell division protein FtsX</fullName>
    </recommendedName>
</protein>
<evidence type="ECO:0000256" key="1">
    <source>
        <dbReference type="ARBA" id="ARBA00004651"/>
    </source>
</evidence>
<dbReference type="Gene3D" id="3.30.70.3040">
    <property type="match status" value="1"/>
</dbReference>
<dbReference type="PANTHER" id="PTHR47755">
    <property type="entry name" value="CELL DIVISION PROTEIN FTSX"/>
    <property type="match status" value="1"/>
</dbReference>